<dbReference type="Pfam" id="PF20684">
    <property type="entry name" value="Fung_rhodopsin"/>
    <property type="match status" value="1"/>
</dbReference>
<feature type="domain" description="Rhodopsin" evidence="8">
    <location>
        <begin position="42"/>
        <end position="274"/>
    </location>
</feature>
<dbReference type="InterPro" id="IPR052337">
    <property type="entry name" value="SAT4-like"/>
</dbReference>
<sequence>MADSATPGSTERLHGSLSGSGIAEVVVGTVCIFIGIGAIVLRAFFSLRQKKALRKDDWALILGWLCSIGFAASSFVALNSELQLGDSTSGSSLVVSRALYSAEILYYFSVFFIKMSLLFLYLRLACGIRTKFGQATTITGVVLIVQFVSTVVVVGLQCKHAIGDHDSVPSDNCIDIRAFCLYASIFDIVSNCIILALPIAAIRKAQLPRKQRLGVTATLTIGALATIASCVRANYIHKYDGTASTLTDADLLNTWTFLEINLGILCASCPALKASILPVRIGSNEGREPRIFRGSRTESPTGRRNEKHTIFDDLHCSRIFTCSSVDEDIEKGRNSSDPRSEKEAAFSRVETETPSLSALPTPPQQAKKPSHREHRILKSSLKKSRKRRTVISGPVLGTFQQGSSIMQPIWQNDKIRPSTARSNKRRSFIWNKERTPAERPPTRSTALRSHPVSSHGSKKPPLPNTDSIEPLDVLVKRANAEMYGSSRPKYSRPGSSRRWLRPFTPFSSFEISWDSVAGRS</sequence>
<feature type="region of interest" description="Disordered" evidence="6">
    <location>
        <begin position="411"/>
        <end position="469"/>
    </location>
</feature>
<keyword evidence="2 7" id="KW-0812">Transmembrane</keyword>
<comment type="similarity">
    <text evidence="5">Belongs to the SAT4 family.</text>
</comment>
<feature type="transmembrane region" description="Helical" evidence="7">
    <location>
        <begin position="57"/>
        <end position="78"/>
    </location>
</feature>
<comment type="subcellular location">
    <subcellularLocation>
        <location evidence="1">Membrane</location>
        <topology evidence="1">Multi-pass membrane protein</topology>
    </subcellularLocation>
</comment>
<evidence type="ECO:0000256" key="3">
    <source>
        <dbReference type="ARBA" id="ARBA00022989"/>
    </source>
</evidence>
<feature type="transmembrane region" description="Helical" evidence="7">
    <location>
        <begin position="176"/>
        <end position="201"/>
    </location>
</feature>
<evidence type="ECO:0000256" key="4">
    <source>
        <dbReference type="ARBA" id="ARBA00023136"/>
    </source>
</evidence>
<feature type="transmembrane region" description="Helical" evidence="7">
    <location>
        <begin position="22"/>
        <end position="45"/>
    </location>
</feature>
<organism evidence="9 10">
    <name type="scientific">Phyllosticta capitalensis</name>
    <dbReference type="NCBI Taxonomy" id="121624"/>
    <lineage>
        <taxon>Eukaryota</taxon>
        <taxon>Fungi</taxon>
        <taxon>Dikarya</taxon>
        <taxon>Ascomycota</taxon>
        <taxon>Pezizomycotina</taxon>
        <taxon>Dothideomycetes</taxon>
        <taxon>Dothideomycetes incertae sedis</taxon>
        <taxon>Botryosphaeriales</taxon>
        <taxon>Phyllostictaceae</taxon>
        <taxon>Phyllosticta</taxon>
    </lineage>
</organism>
<feature type="region of interest" description="Disordered" evidence="6">
    <location>
        <begin position="287"/>
        <end position="306"/>
    </location>
</feature>
<feature type="transmembrane region" description="Helical" evidence="7">
    <location>
        <begin position="134"/>
        <end position="156"/>
    </location>
</feature>
<keyword evidence="3 7" id="KW-1133">Transmembrane helix</keyword>
<proteinExistence type="inferred from homology"/>
<reference evidence="9 10" key="1">
    <citation type="submission" date="2024-04" db="EMBL/GenBank/DDBJ databases">
        <title>Phyllosticta paracitricarpa is synonymous to the EU quarantine fungus P. citricarpa based on phylogenomic analyses.</title>
        <authorList>
            <consortium name="Lawrence Berkeley National Laboratory"/>
            <person name="Van Ingen-Buijs V.A."/>
            <person name="Van Westerhoven A.C."/>
            <person name="Haridas S."/>
            <person name="Skiadas P."/>
            <person name="Martin F."/>
            <person name="Groenewald J.Z."/>
            <person name="Crous P.W."/>
            <person name="Seidl M.F."/>
        </authorList>
    </citation>
    <scope>NUCLEOTIDE SEQUENCE [LARGE SCALE GENOMIC DNA]</scope>
    <source>
        <strain evidence="9 10">CBS 123374</strain>
    </source>
</reference>
<name>A0ABR1YP33_9PEZI</name>
<evidence type="ECO:0000256" key="1">
    <source>
        <dbReference type="ARBA" id="ARBA00004141"/>
    </source>
</evidence>
<evidence type="ECO:0000313" key="10">
    <source>
        <dbReference type="Proteomes" id="UP001492380"/>
    </source>
</evidence>
<feature type="compositionally biased region" description="Polar residues" evidence="6">
    <location>
        <begin position="442"/>
        <end position="455"/>
    </location>
</feature>
<gene>
    <name evidence="9" type="ORF">HDK90DRAFT_466758</name>
</gene>
<dbReference type="Proteomes" id="UP001492380">
    <property type="component" value="Unassembled WGS sequence"/>
</dbReference>
<evidence type="ECO:0000256" key="5">
    <source>
        <dbReference type="ARBA" id="ARBA00038359"/>
    </source>
</evidence>
<evidence type="ECO:0000256" key="2">
    <source>
        <dbReference type="ARBA" id="ARBA00022692"/>
    </source>
</evidence>
<evidence type="ECO:0000256" key="6">
    <source>
        <dbReference type="SAM" id="MobiDB-lite"/>
    </source>
</evidence>
<dbReference type="EMBL" id="JBBWRZ010000006">
    <property type="protein sequence ID" value="KAK8233738.1"/>
    <property type="molecule type" value="Genomic_DNA"/>
</dbReference>
<dbReference type="PANTHER" id="PTHR33048">
    <property type="entry name" value="PTH11-LIKE INTEGRAL MEMBRANE PROTEIN (AFU_ORTHOLOGUE AFUA_5G11245)"/>
    <property type="match status" value="1"/>
</dbReference>
<evidence type="ECO:0000259" key="8">
    <source>
        <dbReference type="Pfam" id="PF20684"/>
    </source>
</evidence>
<keyword evidence="4 7" id="KW-0472">Membrane</keyword>
<keyword evidence="10" id="KW-1185">Reference proteome</keyword>
<feature type="transmembrane region" description="Helical" evidence="7">
    <location>
        <begin position="98"/>
        <end position="122"/>
    </location>
</feature>
<dbReference type="PANTHER" id="PTHR33048:SF47">
    <property type="entry name" value="INTEGRAL MEMBRANE PROTEIN-RELATED"/>
    <property type="match status" value="1"/>
</dbReference>
<evidence type="ECO:0000313" key="9">
    <source>
        <dbReference type="EMBL" id="KAK8233738.1"/>
    </source>
</evidence>
<feature type="compositionally biased region" description="Basic and acidic residues" evidence="6">
    <location>
        <begin position="330"/>
        <end position="351"/>
    </location>
</feature>
<feature type="region of interest" description="Disordered" evidence="6">
    <location>
        <begin position="329"/>
        <end position="375"/>
    </location>
</feature>
<dbReference type="InterPro" id="IPR049326">
    <property type="entry name" value="Rhodopsin_dom_fungi"/>
</dbReference>
<feature type="compositionally biased region" description="Basic and acidic residues" evidence="6">
    <location>
        <begin position="431"/>
        <end position="441"/>
    </location>
</feature>
<feature type="transmembrane region" description="Helical" evidence="7">
    <location>
        <begin position="213"/>
        <end position="235"/>
    </location>
</feature>
<protein>
    <recommendedName>
        <fullName evidence="8">Rhodopsin domain-containing protein</fullName>
    </recommendedName>
</protein>
<evidence type="ECO:0000256" key="7">
    <source>
        <dbReference type="SAM" id="Phobius"/>
    </source>
</evidence>
<comment type="caution">
    <text evidence="9">The sequence shown here is derived from an EMBL/GenBank/DDBJ whole genome shotgun (WGS) entry which is preliminary data.</text>
</comment>
<accession>A0ABR1YP33</accession>